<dbReference type="PROSITE" id="PS50893">
    <property type="entry name" value="ABC_TRANSPORTER_2"/>
    <property type="match status" value="1"/>
</dbReference>
<keyword evidence="1" id="KW-0547">Nucleotide-binding</keyword>
<dbReference type="PANTHER" id="PTHR24220:SF692">
    <property type="entry name" value="ABC TRANSPORTER DOMAIN-CONTAINING PROTEIN"/>
    <property type="match status" value="1"/>
</dbReference>
<evidence type="ECO:0000256" key="1">
    <source>
        <dbReference type="ARBA" id="ARBA00022741"/>
    </source>
</evidence>
<dbReference type="InterPro" id="IPR003593">
    <property type="entry name" value="AAA+_ATPase"/>
</dbReference>
<reference evidence="4 5" key="1">
    <citation type="submission" date="2018-06" db="EMBL/GenBank/DDBJ databases">
        <authorList>
            <consortium name="Pathogen Informatics"/>
            <person name="Doyle S."/>
        </authorList>
    </citation>
    <scope>NUCLEOTIDE SEQUENCE [LARGE SCALE GENOMIC DNA]</scope>
    <source>
        <strain evidence="4 5">NCTC11087</strain>
    </source>
</reference>
<dbReference type="SMART" id="SM00382">
    <property type="entry name" value="AAA"/>
    <property type="match status" value="1"/>
</dbReference>
<dbReference type="GO" id="GO:0016887">
    <property type="term" value="F:ATP hydrolysis activity"/>
    <property type="evidence" value="ECO:0007669"/>
    <property type="project" value="InterPro"/>
</dbReference>
<name>A0A380LNN5_9FIRM</name>
<dbReference type="GeneID" id="77462086"/>
<sequence>MLKLENISVIFNKGTSLEKVALEDFSSTIQDGDFITMLGSNGAGKSTLFNVITGALKPAKGKIFLDSEDITRQKEHVRARYIGRLFQNPEHGTAPHLTVEENLALAYSSGKYGKFSLAVHKQDRAYFQEKLKTLDMGLEDRLKTPIGLLSGGQRQAVALMMAVLNPPKILLLDEHTAALDPKSAQKILEITNELIQKEHMTALMITHNIQDALDNGNRLFILNEGKLIQDMDFAQKSKLKPADILNYYAV</sequence>
<protein>
    <submittedName>
        <fullName evidence="4">ABC transporter ATP-binding protein</fullName>
        <ecNumber evidence="4">3.6.3.-</ecNumber>
    </submittedName>
</protein>
<dbReference type="InterPro" id="IPR003439">
    <property type="entry name" value="ABC_transporter-like_ATP-bd"/>
</dbReference>
<evidence type="ECO:0000256" key="2">
    <source>
        <dbReference type="ARBA" id="ARBA00022840"/>
    </source>
</evidence>
<proteinExistence type="predicted"/>
<dbReference type="OrthoDB" id="9776369at2"/>
<dbReference type="SUPFAM" id="SSF52540">
    <property type="entry name" value="P-loop containing nucleoside triphosphate hydrolases"/>
    <property type="match status" value="1"/>
</dbReference>
<feature type="domain" description="ABC transporter" evidence="3">
    <location>
        <begin position="2"/>
        <end position="249"/>
    </location>
</feature>
<keyword evidence="2 4" id="KW-0067">ATP-binding</keyword>
<dbReference type="Gene3D" id="3.40.50.300">
    <property type="entry name" value="P-loop containing nucleotide triphosphate hydrolases"/>
    <property type="match status" value="1"/>
</dbReference>
<dbReference type="GO" id="GO:0005886">
    <property type="term" value="C:plasma membrane"/>
    <property type="evidence" value="ECO:0007669"/>
    <property type="project" value="TreeGrafter"/>
</dbReference>
<dbReference type="PANTHER" id="PTHR24220">
    <property type="entry name" value="IMPORT ATP-BINDING PROTEIN"/>
    <property type="match status" value="1"/>
</dbReference>
<dbReference type="AlphaFoldDB" id="A0A380LNN5"/>
<gene>
    <name evidence="4" type="primary">thiQ</name>
    <name evidence="4" type="ORF">NCTC11087_01119</name>
</gene>
<dbReference type="EMBL" id="UHFX01000003">
    <property type="protein sequence ID" value="SUO04210.1"/>
    <property type="molecule type" value="Genomic_DNA"/>
</dbReference>
<dbReference type="InterPro" id="IPR015854">
    <property type="entry name" value="ABC_transpr_LolD-like"/>
</dbReference>
<dbReference type="GO" id="GO:0022857">
    <property type="term" value="F:transmembrane transporter activity"/>
    <property type="evidence" value="ECO:0007669"/>
    <property type="project" value="TreeGrafter"/>
</dbReference>
<dbReference type="GO" id="GO:0005524">
    <property type="term" value="F:ATP binding"/>
    <property type="evidence" value="ECO:0007669"/>
    <property type="project" value="UniProtKB-KW"/>
</dbReference>
<evidence type="ECO:0000313" key="4">
    <source>
        <dbReference type="EMBL" id="SUO04210.1"/>
    </source>
</evidence>
<keyword evidence="4" id="KW-0378">Hydrolase</keyword>
<accession>A0A380LNN5</accession>
<dbReference type="Pfam" id="PF00005">
    <property type="entry name" value="ABC_tran"/>
    <property type="match status" value="1"/>
</dbReference>
<evidence type="ECO:0000259" key="3">
    <source>
        <dbReference type="PROSITE" id="PS50893"/>
    </source>
</evidence>
<dbReference type="EC" id="3.6.3.-" evidence="4"/>
<organism evidence="4 5">
    <name type="scientific">Faecalicoccus pleomorphus</name>
    <dbReference type="NCBI Taxonomy" id="1323"/>
    <lineage>
        <taxon>Bacteria</taxon>
        <taxon>Bacillati</taxon>
        <taxon>Bacillota</taxon>
        <taxon>Erysipelotrichia</taxon>
        <taxon>Erysipelotrichales</taxon>
        <taxon>Erysipelotrichaceae</taxon>
        <taxon>Faecalicoccus</taxon>
    </lineage>
</organism>
<dbReference type="InterPro" id="IPR027417">
    <property type="entry name" value="P-loop_NTPase"/>
</dbReference>
<dbReference type="RefSeq" id="WP_022790360.1">
    <property type="nucleotide sequence ID" value="NZ_UHFX01000003.1"/>
</dbReference>
<dbReference type="Proteomes" id="UP000255523">
    <property type="component" value="Unassembled WGS sequence"/>
</dbReference>
<evidence type="ECO:0000313" key="5">
    <source>
        <dbReference type="Proteomes" id="UP000255523"/>
    </source>
</evidence>
<keyword evidence="5" id="KW-1185">Reference proteome</keyword>